<feature type="compositionally biased region" description="Polar residues" evidence="1">
    <location>
        <begin position="217"/>
        <end position="255"/>
    </location>
</feature>
<evidence type="ECO:0000313" key="3">
    <source>
        <dbReference type="Proteomes" id="UP000270094"/>
    </source>
</evidence>
<protein>
    <submittedName>
        <fullName evidence="2">Uncharacterized protein</fullName>
    </submittedName>
</protein>
<feature type="region of interest" description="Disordered" evidence="1">
    <location>
        <begin position="192"/>
        <end position="262"/>
    </location>
</feature>
<keyword evidence="3" id="KW-1185">Reference proteome</keyword>
<feature type="compositionally biased region" description="Low complexity" evidence="1">
    <location>
        <begin position="192"/>
        <end position="216"/>
    </location>
</feature>
<organism evidence="2 3">
    <name type="scientific">Strongylus vulgaris</name>
    <name type="common">Blood worm</name>
    <dbReference type="NCBI Taxonomy" id="40348"/>
    <lineage>
        <taxon>Eukaryota</taxon>
        <taxon>Metazoa</taxon>
        <taxon>Ecdysozoa</taxon>
        <taxon>Nematoda</taxon>
        <taxon>Chromadorea</taxon>
        <taxon>Rhabditida</taxon>
        <taxon>Rhabditina</taxon>
        <taxon>Rhabditomorpha</taxon>
        <taxon>Strongyloidea</taxon>
        <taxon>Strongylidae</taxon>
        <taxon>Strongylus</taxon>
    </lineage>
</organism>
<dbReference type="AlphaFoldDB" id="A0A3P7JMW8"/>
<dbReference type="EMBL" id="UYYB01116417">
    <property type="protein sequence ID" value="VDM82193.1"/>
    <property type="molecule type" value="Genomic_DNA"/>
</dbReference>
<feature type="non-terminal residue" evidence="2">
    <location>
        <position position="350"/>
    </location>
</feature>
<sequence length="350" mass="37320">MRLDKPPSWTPINLSGQLFFGETRRLLVDWHVVIVILPGTGHLLAICKPPNATTWSTIPLASLPQPSPTNYIFGIAVDLSKQTPVTVDGVARRLPVLVTLSSDGSIRSYQLSPPSKDYPECNVSLVAVDPGIIHLGLRPATTSVIQSNPSPAPAPAAHSPLLQSSTPIAGLFAKMGEQKASPTILAASTPLGSSLGGAQSAAPSSSSHSTAATPSSIFSAQPTASAGSGSVGTLQTTPKSILTQPQTSLPSVSSLTHDENSETADEIERMVIELDEELCDMLRLLAEKKELVEEKTATYKETRDVELTYKRPLDLLERTHGDSVLQKFEDLTIKLHKAKKLIAETKKLSV</sequence>
<reference evidence="2 3" key="1">
    <citation type="submission" date="2018-11" db="EMBL/GenBank/DDBJ databases">
        <authorList>
            <consortium name="Pathogen Informatics"/>
        </authorList>
    </citation>
    <scope>NUCLEOTIDE SEQUENCE [LARGE SCALE GENOMIC DNA]</scope>
</reference>
<evidence type="ECO:0000256" key="1">
    <source>
        <dbReference type="SAM" id="MobiDB-lite"/>
    </source>
</evidence>
<evidence type="ECO:0000313" key="2">
    <source>
        <dbReference type="EMBL" id="VDM82193.1"/>
    </source>
</evidence>
<gene>
    <name evidence="2" type="ORF">SVUK_LOCUS17191</name>
</gene>
<name>A0A3P7JMW8_STRVU</name>
<accession>A0A3P7JMW8</accession>
<proteinExistence type="predicted"/>
<dbReference type="Proteomes" id="UP000270094">
    <property type="component" value="Unassembled WGS sequence"/>
</dbReference>